<keyword evidence="13" id="KW-1185">Reference proteome</keyword>
<dbReference type="Pfam" id="PF00005">
    <property type="entry name" value="ABC_tran"/>
    <property type="match status" value="1"/>
</dbReference>
<comment type="caution">
    <text evidence="12">The sequence shown here is derived from an EMBL/GenBank/DDBJ whole genome shotgun (WGS) entry which is preliminary data.</text>
</comment>
<feature type="transmembrane region" description="Helical" evidence="9">
    <location>
        <begin position="159"/>
        <end position="182"/>
    </location>
</feature>
<evidence type="ECO:0000256" key="2">
    <source>
        <dbReference type="ARBA" id="ARBA00022448"/>
    </source>
</evidence>
<evidence type="ECO:0000256" key="7">
    <source>
        <dbReference type="ARBA" id="ARBA00022989"/>
    </source>
</evidence>
<keyword evidence="4 9" id="KW-0812">Transmembrane</keyword>
<dbReference type="Gene3D" id="3.40.50.300">
    <property type="entry name" value="P-loop containing nucleotide triphosphate hydrolases"/>
    <property type="match status" value="1"/>
</dbReference>
<feature type="transmembrane region" description="Helical" evidence="9">
    <location>
        <begin position="282"/>
        <end position="310"/>
    </location>
</feature>
<evidence type="ECO:0000256" key="4">
    <source>
        <dbReference type="ARBA" id="ARBA00022692"/>
    </source>
</evidence>
<comment type="subcellular location">
    <subcellularLocation>
        <location evidence="1">Cell membrane</location>
        <topology evidence="1">Multi-pass membrane protein</topology>
    </subcellularLocation>
</comment>
<dbReference type="PROSITE" id="PS50929">
    <property type="entry name" value="ABC_TM1F"/>
    <property type="match status" value="1"/>
</dbReference>
<sequence>MLINEIKAPFQHNKIPFEQVDIENKKRAKNFSGTLRRIWSYLTREKGKLFLVFFAVATTSGLSLLGPYMVGMAIDDFIVTREVDGLVYLLIGLIAVFFFHSLSMFLQNFWMIGLAQNTVKDMRENLFNQFHRLPISYFDKRQHGELMSRLTNDIDNVNVVLNTSVIQILSSVLTLVGTLIVMISLSPILTLVTMIIIPMMFLAMRWITKRTGRLYKMQQRAIGEVNGYVEEIVSGQHVVKTYSQEDRVIHEFDERNTTLKETGFWAQTIAGFTPKVMNTLNFLSFGIIAFVGGLLTINTELVTVGVIVIFTEYARQFTRPLNELSNQFNMLLSAIAGAERVFNVLDQTQEEIDEENAKEFSTVCGNVKFENVSFAYEDTPILTNISFEANQGETVAFVGHTGAGKTTIINLISRFYNYDSGRITLDGTDIKNMKRSSLRQHMAFVLQDSFLFQGTIRENIRYGKLDASDEDVVLAAKDANAHELIMKLSDGYDTILDQEGSGISQGQKQLLTIARALLKEPKILILDEATSNIDTITELKIQEALKHLMQGRTSFVIAHRLNTIQEADKIIMLENGNIIEQGNHEQLIEQRGKYYHLYKGQVTDTAN</sequence>
<keyword evidence="2" id="KW-0813">Transport</keyword>
<feature type="transmembrane region" description="Helical" evidence="9">
    <location>
        <begin position="49"/>
        <end position="74"/>
    </location>
</feature>
<organism evidence="12 13">
    <name type="scientific">Oceanobacillus halophilus</name>
    <dbReference type="NCBI Taxonomy" id="930130"/>
    <lineage>
        <taxon>Bacteria</taxon>
        <taxon>Bacillati</taxon>
        <taxon>Bacillota</taxon>
        <taxon>Bacilli</taxon>
        <taxon>Bacillales</taxon>
        <taxon>Bacillaceae</taxon>
        <taxon>Oceanobacillus</taxon>
    </lineage>
</organism>
<name>A0A495A1L1_9BACI</name>
<dbReference type="GO" id="GO:0005524">
    <property type="term" value="F:ATP binding"/>
    <property type="evidence" value="ECO:0007669"/>
    <property type="project" value="UniProtKB-KW"/>
</dbReference>
<reference evidence="12 13" key="1">
    <citation type="journal article" date="2016" name="Int. J. Syst. Evol. Microbiol.">
        <title>Oceanobacillus halophilus sp. nov., a novel moderately halophilic bacterium from a hypersaline lake.</title>
        <authorList>
            <person name="Amoozegar M.A."/>
            <person name="Bagheri M."/>
            <person name="Makhdoumi A."/>
            <person name="Nikou M.M."/>
            <person name="Fazeli S.A.S."/>
            <person name="Schumann P."/>
            <person name="Sproer C."/>
            <person name="Sanchez-Porro C."/>
            <person name="Ventosa A."/>
        </authorList>
    </citation>
    <scope>NUCLEOTIDE SEQUENCE [LARGE SCALE GENOMIC DNA]</scope>
    <source>
        <strain evidence="12 13">DSM 23996</strain>
    </source>
</reference>
<dbReference type="GO" id="GO:0005886">
    <property type="term" value="C:plasma membrane"/>
    <property type="evidence" value="ECO:0007669"/>
    <property type="project" value="UniProtKB-SubCell"/>
</dbReference>
<dbReference type="InterPro" id="IPR036640">
    <property type="entry name" value="ABC1_TM_sf"/>
</dbReference>
<evidence type="ECO:0000313" key="13">
    <source>
        <dbReference type="Proteomes" id="UP000269301"/>
    </source>
</evidence>
<dbReference type="EMBL" id="RBZP01000009">
    <property type="protein sequence ID" value="RKQ32648.1"/>
    <property type="molecule type" value="Genomic_DNA"/>
</dbReference>
<evidence type="ECO:0000256" key="3">
    <source>
        <dbReference type="ARBA" id="ARBA00022475"/>
    </source>
</evidence>
<dbReference type="FunFam" id="3.40.50.300:FF:000287">
    <property type="entry name" value="Multidrug ABC transporter ATP-binding protein"/>
    <property type="match status" value="1"/>
</dbReference>
<dbReference type="Gene3D" id="1.20.1560.10">
    <property type="entry name" value="ABC transporter type 1, transmembrane domain"/>
    <property type="match status" value="1"/>
</dbReference>
<accession>A0A495A1L1</accession>
<dbReference type="InterPro" id="IPR011527">
    <property type="entry name" value="ABC1_TM_dom"/>
</dbReference>
<keyword evidence="3" id="KW-1003">Cell membrane</keyword>
<keyword evidence="7 9" id="KW-1133">Transmembrane helix</keyword>
<dbReference type="AlphaFoldDB" id="A0A495A1L1"/>
<feature type="domain" description="ABC transmembrane type-1" evidence="11">
    <location>
        <begin position="50"/>
        <end position="333"/>
    </location>
</feature>
<evidence type="ECO:0000256" key="9">
    <source>
        <dbReference type="SAM" id="Phobius"/>
    </source>
</evidence>
<dbReference type="SUPFAM" id="SSF90123">
    <property type="entry name" value="ABC transporter transmembrane region"/>
    <property type="match status" value="1"/>
</dbReference>
<dbReference type="GO" id="GO:0015421">
    <property type="term" value="F:ABC-type oligopeptide transporter activity"/>
    <property type="evidence" value="ECO:0007669"/>
    <property type="project" value="TreeGrafter"/>
</dbReference>
<dbReference type="SMART" id="SM00382">
    <property type="entry name" value="AAA"/>
    <property type="match status" value="1"/>
</dbReference>
<dbReference type="RefSeq" id="WP_121204644.1">
    <property type="nucleotide sequence ID" value="NZ_RBZP01000009.1"/>
</dbReference>
<dbReference type="Proteomes" id="UP000269301">
    <property type="component" value="Unassembled WGS sequence"/>
</dbReference>
<proteinExistence type="predicted"/>
<protein>
    <submittedName>
        <fullName evidence="12">ABC transporter ATP-binding protein</fullName>
    </submittedName>
</protein>
<evidence type="ECO:0000259" key="10">
    <source>
        <dbReference type="PROSITE" id="PS50893"/>
    </source>
</evidence>
<dbReference type="InterPro" id="IPR027417">
    <property type="entry name" value="P-loop_NTPase"/>
</dbReference>
<dbReference type="InterPro" id="IPR003439">
    <property type="entry name" value="ABC_transporter-like_ATP-bd"/>
</dbReference>
<feature type="transmembrane region" description="Helical" evidence="9">
    <location>
        <begin position="188"/>
        <end position="207"/>
    </location>
</feature>
<evidence type="ECO:0000313" key="12">
    <source>
        <dbReference type="EMBL" id="RKQ32648.1"/>
    </source>
</evidence>
<evidence type="ECO:0000256" key="6">
    <source>
        <dbReference type="ARBA" id="ARBA00022840"/>
    </source>
</evidence>
<dbReference type="InterPro" id="IPR017871">
    <property type="entry name" value="ABC_transporter-like_CS"/>
</dbReference>
<feature type="transmembrane region" description="Helical" evidence="9">
    <location>
        <begin position="86"/>
        <end position="106"/>
    </location>
</feature>
<dbReference type="SUPFAM" id="SSF52540">
    <property type="entry name" value="P-loop containing nucleoside triphosphate hydrolases"/>
    <property type="match status" value="1"/>
</dbReference>
<evidence type="ECO:0000259" key="11">
    <source>
        <dbReference type="PROSITE" id="PS50929"/>
    </source>
</evidence>
<evidence type="ECO:0000256" key="8">
    <source>
        <dbReference type="ARBA" id="ARBA00023136"/>
    </source>
</evidence>
<dbReference type="InterPro" id="IPR039421">
    <property type="entry name" value="Type_1_exporter"/>
</dbReference>
<feature type="domain" description="ABC transporter" evidence="10">
    <location>
        <begin position="367"/>
        <end position="600"/>
    </location>
</feature>
<dbReference type="CDD" id="cd03254">
    <property type="entry name" value="ABCC_Glucan_exporter_like"/>
    <property type="match status" value="1"/>
</dbReference>
<keyword evidence="6 12" id="KW-0067">ATP-binding</keyword>
<dbReference type="PROSITE" id="PS00211">
    <property type="entry name" value="ABC_TRANSPORTER_1"/>
    <property type="match status" value="1"/>
</dbReference>
<keyword evidence="8 9" id="KW-0472">Membrane</keyword>
<dbReference type="PANTHER" id="PTHR43394:SF1">
    <property type="entry name" value="ATP-BINDING CASSETTE SUB-FAMILY B MEMBER 10, MITOCHONDRIAL"/>
    <property type="match status" value="1"/>
</dbReference>
<dbReference type="GO" id="GO:0016887">
    <property type="term" value="F:ATP hydrolysis activity"/>
    <property type="evidence" value="ECO:0007669"/>
    <property type="project" value="InterPro"/>
</dbReference>
<dbReference type="CDD" id="cd18547">
    <property type="entry name" value="ABC_6TM_Tm288_like"/>
    <property type="match status" value="1"/>
</dbReference>
<dbReference type="Pfam" id="PF00664">
    <property type="entry name" value="ABC_membrane"/>
    <property type="match status" value="1"/>
</dbReference>
<keyword evidence="5" id="KW-0547">Nucleotide-binding</keyword>
<gene>
    <name evidence="12" type="ORF">D8M06_11970</name>
</gene>
<dbReference type="PANTHER" id="PTHR43394">
    <property type="entry name" value="ATP-DEPENDENT PERMEASE MDL1, MITOCHONDRIAL"/>
    <property type="match status" value="1"/>
</dbReference>
<dbReference type="PROSITE" id="PS50893">
    <property type="entry name" value="ABC_TRANSPORTER_2"/>
    <property type="match status" value="1"/>
</dbReference>
<dbReference type="FunFam" id="1.20.1560.10:FF:000011">
    <property type="entry name" value="Multidrug ABC transporter ATP-binding protein"/>
    <property type="match status" value="1"/>
</dbReference>
<evidence type="ECO:0000256" key="5">
    <source>
        <dbReference type="ARBA" id="ARBA00022741"/>
    </source>
</evidence>
<dbReference type="InterPro" id="IPR003593">
    <property type="entry name" value="AAA+_ATPase"/>
</dbReference>
<evidence type="ECO:0000256" key="1">
    <source>
        <dbReference type="ARBA" id="ARBA00004651"/>
    </source>
</evidence>
<dbReference type="OrthoDB" id="9770415at2"/>